<keyword evidence="5 8" id="KW-0378">Hydrolase</keyword>
<comment type="catalytic activity">
    <reaction evidence="8">
        <text>guanine + H2O + H(+) = xanthine + NH4(+)</text>
        <dbReference type="Rhea" id="RHEA:14665"/>
        <dbReference type="ChEBI" id="CHEBI:15377"/>
        <dbReference type="ChEBI" id="CHEBI:15378"/>
        <dbReference type="ChEBI" id="CHEBI:16235"/>
        <dbReference type="ChEBI" id="CHEBI:17712"/>
        <dbReference type="ChEBI" id="CHEBI:28938"/>
        <dbReference type="EC" id="3.5.4.3"/>
    </reaction>
</comment>
<evidence type="ECO:0000313" key="11">
    <source>
        <dbReference type="Proteomes" id="UP000270034"/>
    </source>
</evidence>
<evidence type="ECO:0000256" key="6">
    <source>
        <dbReference type="ARBA" id="ARBA00022833"/>
    </source>
</evidence>
<dbReference type="SUPFAM" id="SSF51338">
    <property type="entry name" value="Composite domain of metallo-dependent hydrolases"/>
    <property type="match status" value="1"/>
</dbReference>
<dbReference type="InterPro" id="IPR051607">
    <property type="entry name" value="Metallo-dep_hydrolases"/>
</dbReference>
<dbReference type="UniPathway" id="UPA00603">
    <property type="reaction ID" value="UER00660"/>
</dbReference>
<dbReference type="NCBIfam" id="NF006679">
    <property type="entry name" value="PRK09228.1"/>
    <property type="match status" value="1"/>
</dbReference>
<dbReference type="FunFam" id="3.20.20.140:FF:000022">
    <property type="entry name" value="Guanine deaminase"/>
    <property type="match status" value="1"/>
</dbReference>
<protein>
    <recommendedName>
        <fullName evidence="3 7">Guanine deaminase</fullName>
        <shortName evidence="8">Guanase</shortName>
        <ecNumber evidence="3 7">3.5.4.3</ecNumber>
    </recommendedName>
    <alternativeName>
        <fullName evidence="8">Guanine aminohydrolase</fullName>
    </alternativeName>
</protein>
<dbReference type="Gene3D" id="3.20.20.140">
    <property type="entry name" value="Metal-dependent hydrolases"/>
    <property type="match status" value="1"/>
</dbReference>
<evidence type="ECO:0000256" key="4">
    <source>
        <dbReference type="ARBA" id="ARBA00022723"/>
    </source>
</evidence>
<sequence>MAEYLLPFCLTGHPYAPYPPTIALRGCLLSFKGNPFTCPPEEALWVEEDGLLIMQNGKITHCGPYTQTHQFLPANCPVTHYPDSLISAGFIDTHVHYPQLPVIASWGDELLAWLQHYVFPAESRFADKTFASATAKAFLTELLHNGTTTAAVYCTVHSHSVDAFFEESARLGTRMIAGKVLMDRNAPTALQDTAQQGYADSAALIARWHGNGRQLYAVTPRFALTSTPEQLELAGTLFNSQPGLFMQTHLSETQQECAEVKRLFPNASSYLDVYDKAGLVGPRALFGHGIHLHEQDFQHCHTTGCMLAHCPTSNLFLGSGLFKLFDAKAPHRPVHVGLGTDVGAGTSLSLLATMGEAYKVSALTGGPKLHALQAFWLATAGAAQSLHLSHKIGTLAVGMEADLCVLNPKATPLLAQRTQRSQSIADALFALMILGDDRCIEATWVNGHCVYQQPHKGL</sequence>
<dbReference type="InterPro" id="IPR011059">
    <property type="entry name" value="Metal-dep_hydrolase_composite"/>
</dbReference>
<evidence type="ECO:0000259" key="9">
    <source>
        <dbReference type="Pfam" id="PF01979"/>
    </source>
</evidence>
<dbReference type="GO" id="GO:0008892">
    <property type="term" value="F:guanine deaminase activity"/>
    <property type="evidence" value="ECO:0007669"/>
    <property type="project" value="UniProtKB-UniRule"/>
</dbReference>
<dbReference type="NCBIfam" id="TIGR02967">
    <property type="entry name" value="guan_deamin"/>
    <property type="match status" value="1"/>
</dbReference>
<dbReference type="AlphaFoldDB" id="A0A2Z5ZLV4"/>
<comment type="pathway">
    <text evidence="1 8">Purine metabolism; guanine degradation; xanthine from guanine: step 1/1.</text>
</comment>
<keyword evidence="6 8" id="KW-0862">Zinc</keyword>
<organism evidence="10 11">
    <name type="scientific">Acetobacter orientalis</name>
    <dbReference type="NCBI Taxonomy" id="146474"/>
    <lineage>
        <taxon>Bacteria</taxon>
        <taxon>Pseudomonadati</taxon>
        <taxon>Pseudomonadota</taxon>
        <taxon>Alphaproteobacteria</taxon>
        <taxon>Acetobacterales</taxon>
        <taxon>Acetobacteraceae</taxon>
        <taxon>Acetobacter</taxon>
    </lineage>
</organism>
<dbReference type="InterPro" id="IPR032466">
    <property type="entry name" value="Metal_Hydrolase"/>
</dbReference>
<dbReference type="EC" id="3.5.4.3" evidence="3 7"/>
<evidence type="ECO:0000313" key="10">
    <source>
        <dbReference type="EMBL" id="BBC81600.1"/>
    </source>
</evidence>
<evidence type="ECO:0000256" key="3">
    <source>
        <dbReference type="ARBA" id="ARBA00012781"/>
    </source>
</evidence>
<accession>A0A2Z5ZLV4</accession>
<dbReference type="KEGG" id="aot:AcetOri_orf04915"/>
<dbReference type="InterPro" id="IPR006680">
    <property type="entry name" value="Amidohydro-rel"/>
</dbReference>
<dbReference type="PANTHER" id="PTHR11271:SF6">
    <property type="entry name" value="GUANINE DEAMINASE"/>
    <property type="match status" value="1"/>
</dbReference>
<dbReference type="Gene3D" id="2.30.40.10">
    <property type="entry name" value="Urease, subunit C, domain 1"/>
    <property type="match status" value="1"/>
</dbReference>
<feature type="domain" description="Amidohydrolase-related" evidence="9">
    <location>
        <begin position="86"/>
        <end position="449"/>
    </location>
</feature>
<dbReference type="SUPFAM" id="SSF51556">
    <property type="entry name" value="Metallo-dependent hydrolases"/>
    <property type="match status" value="1"/>
</dbReference>
<gene>
    <name evidence="10" type="ORF">AcetOrient_orf04915</name>
</gene>
<reference evidence="10 11" key="1">
    <citation type="submission" date="2018-02" db="EMBL/GenBank/DDBJ databases">
        <title>Acetobacter orientalis genome.</title>
        <authorList>
            <person name="Nakashima N."/>
            <person name="Tamura T."/>
        </authorList>
    </citation>
    <scope>NUCLEOTIDE SEQUENCE [LARGE SCALE GENOMIC DNA]</scope>
    <source>
        <strain evidence="10 11">FAN1</strain>
    </source>
</reference>
<comment type="cofactor">
    <cofactor evidence="8">
        <name>Zn(2+)</name>
        <dbReference type="ChEBI" id="CHEBI:29105"/>
    </cofactor>
    <text evidence="8">Binds 1 zinc ion per subunit.</text>
</comment>
<comment type="similarity">
    <text evidence="2 8">Belongs to the metallo-dependent hydrolases superfamily. ATZ/TRZ family.</text>
</comment>
<comment type="function">
    <text evidence="8">Catalyzes the hydrolytic deamination of guanine, producing xanthine and ammonia.</text>
</comment>
<evidence type="ECO:0000256" key="7">
    <source>
        <dbReference type="NCBIfam" id="TIGR02967"/>
    </source>
</evidence>
<dbReference type="GO" id="GO:0008270">
    <property type="term" value="F:zinc ion binding"/>
    <property type="evidence" value="ECO:0007669"/>
    <property type="project" value="UniProtKB-UniRule"/>
</dbReference>
<dbReference type="GO" id="GO:0005829">
    <property type="term" value="C:cytosol"/>
    <property type="evidence" value="ECO:0007669"/>
    <property type="project" value="TreeGrafter"/>
</dbReference>
<dbReference type="GO" id="GO:0006147">
    <property type="term" value="P:guanine catabolic process"/>
    <property type="evidence" value="ECO:0007669"/>
    <property type="project" value="UniProtKB-UniRule"/>
</dbReference>
<dbReference type="Pfam" id="PF01979">
    <property type="entry name" value="Amidohydro_1"/>
    <property type="match status" value="1"/>
</dbReference>
<evidence type="ECO:0000256" key="1">
    <source>
        <dbReference type="ARBA" id="ARBA00004984"/>
    </source>
</evidence>
<evidence type="ECO:0000256" key="5">
    <source>
        <dbReference type="ARBA" id="ARBA00022801"/>
    </source>
</evidence>
<name>A0A2Z5ZLV4_9PROT</name>
<dbReference type="Proteomes" id="UP000270034">
    <property type="component" value="Chromosome"/>
</dbReference>
<keyword evidence="4 8" id="KW-0479">Metal-binding</keyword>
<dbReference type="EMBL" id="AP018515">
    <property type="protein sequence ID" value="BBC81600.1"/>
    <property type="molecule type" value="Genomic_DNA"/>
</dbReference>
<proteinExistence type="inferred from homology"/>
<dbReference type="InterPro" id="IPR014311">
    <property type="entry name" value="Guanine_deaminase"/>
</dbReference>
<evidence type="ECO:0000256" key="8">
    <source>
        <dbReference type="RuleBase" id="RU366009"/>
    </source>
</evidence>
<dbReference type="PANTHER" id="PTHR11271">
    <property type="entry name" value="GUANINE DEAMINASE"/>
    <property type="match status" value="1"/>
</dbReference>
<evidence type="ECO:0000256" key="2">
    <source>
        <dbReference type="ARBA" id="ARBA00006745"/>
    </source>
</evidence>